<keyword evidence="2" id="KW-1185">Reference proteome</keyword>
<sequence>MDLTRRYVAAFLDLHLRGKRQPLLDKPSLRYPEVAFCSPPATTCR</sequence>
<organism evidence="1 2">
    <name type="scientific">Nonomuraea insulae</name>
    <dbReference type="NCBI Taxonomy" id="1616787"/>
    <lineage>
        <taxon>Bacteria</taxon>
        <taxon>Bacillati</taxon>
        <taxon>Actinomycetota</taxon>
        <taxon>Actinomycetes</taxon>
        <taxon>Streptosporangiales</taxon>
        <taxon>Streptosporangiaceae</taxon>
        <taxon>Nonomuraea</taxon>
    </lineage>
</organism>
<evidence type="ECO:0000313" key="2">
    <source>
        <dbReference type="Proteomes" id="UP001596058"/>
    </source>
</evidence>
<accession>A0ABW1DBE9</accession>
<proteinExistence type="predicted"/>
<reference evidence="2" key="1">
    <citation type="journal article" date="2019" name="Int. J. Syst. Evol. Microbiol.">
        <title>The Global Catalogue of Microorganisms (GCM) 10K type strain sequencing project: providing services to taxonomists for standard genome sequencing and annotation.</title>
        <authorList>
            <consortium name="The Broad Institute Genomics Platform"/>
            <consortium name="The Broad Institute Genome Sequencing Center for Infectious Disease"/>
            <person name="Wu L."/>
            <person name="Ma J."/>
        </authorList>
    </citation>
    <scope>NUCLEOTIDE SEQUENCE [LARGE SCALE GENOMIC DNA]</scope>
    <source>
        <strain evidence="2">CCUG 53903</strain>
    </source>
</reference>
<comment type="caution">
    <text evidence="1">The sequence shown here is derived from an EMBL/GenBank/DDBJ whole genome shotgun (WGS) entry which is preliminary data.</text>
</comment>
<gene>
    <name evidence="1" type="ORF">ACFPZ3_60860</name>
</gene>
<dbReference type="RefSeq" id="WP_379523586.1">
    <property type="nucleotide sequence ID" value="NZ_JBHSPA010000109.1"/>
</dbReference>
<evidence type="ECO:0000313" key="1">
    <source>
        <dbReference type="EMBL" id="MFC5834168.1"/>
    </source>
</evidence>
<protein>
    <submittedName>
        <fullName evidence="1">Uncharacterized protein</fullName>
    </submittedName>
</protein>
<name>A0ABW1DBE9_9ACTN</name>
<dbReference type="Proteomes" id="UP001596058">
    <property type="component" value="Unassembled WGS sequence"/>
</dbReference>
<dbReference type="EMBL" id="JBHSPA010000109">
    <property type="protein sequence ID" value="MFC5834168.1"/>
    <property type="molecule type" value="Genomic_DNA"/>
</dbReference>